<keyword evidence="5" id="KW-1185">Reference proteome</keyword>
<dbReference type="AlphaFoldDB" id="A0A8H5WV08"/>
<dbReference type="InterPro" id="IPR056884">
    <property type="entry name" value="NPHP3-like_N"/>
</dbReference>
<dbReference type="SUPFAM" id="SSF52540">
    <property type="entry name" value="P-loop containing nucleoside triphosphate hydrolases"/>
    <property type="match status" value="1"/>
</dbReference>
<accession>A0A8H5WV08</accession>
<dbReference type="Pfam" id="PF24883">
    <property type="entry name" value="NPHP3_N"/>
    <property type="match status" value="1"/>
</dbReference>
<proteinExistence type="predicted"/>
<protein>
    <recommendedName>
        <fullName evidence="6">NACHT domain-containing protein</fullName>
    </recommendedName>
</protein>
<dbReference type="InterPro" id="IPR056693">
    <property type="entry name" value="DUF7791"/>
</dbReference>
<dbReference type="Pfam" id="PF25053">
    <property type="entry name" value="DUF7791"/>
    <property type="match status" value="1"/>
</dbReference>
<sequence length="623" mass="71606">MVSQREEFLQSLRFHEMKKRYNELGGHEEVSFDRVFASYESVNSKEGAAGINKETLESSGSDGSSDDTSITFLEDDRDIYLTWSTFKQWLTTSHPLFCIQGKPGSGKSTLSKFIIDNPNTKSLLTQWNPQPTILSHFLWKIGAATQNSIKGLLCSLIYQLLASDRPLQEQVMAHQIRTSYKYYDDWSSRDLKNVFRYVAETQHYQIFIFIDGMDEIGHSDGVPNLIQVIEELLSFPQIKICVSSRPDLSVTEWLKKHNANHIFLEDLTRPEMAQFSPRELGSFVSSAKISMVASKHFTRIIVKRSKGVFLWVYLVLISVTIGIRNSDSEEVLLQRLEALPSELENPYTEMWRRMGENSHVYQNVAASNLQSNIVVRWYYKLFVQKTQEFLRGPKNDEEYKVLEEVYKETKDRIEHKCGGLLQICAQPTPPNANSEVSAAEVWHHEVEFIHHTAHDFLIDTEKEQKIMKLHTKSIEETCVALLRALLVAGCIHFYKHEGRASVSSVLKQLYGLYECLEPCQEIQKQELIKLAPVIKRLYENGVVGLLVSWRPKREFLSLLAPYPCFHVFIISELSEMLSLIPAATQTLQATCKIKVTVFRREAIRRIVRNLGTTYRARHVGDLS</sequence>
<feature type="domain" description="DUF7791" evidence="3">
    <location>
        <begin position="401"/>
        <end position="486"/>
    </location>
</feature>
<dbReference type="Proteomes" id="UP000562682">
    <property type="component" value="Unassembled WGS sequence"/>
</dbReference>
<dbReference type="Gene3D" id="3.40.50.300">
    <property type="entry name" value="P-loop containing nucleotide triphosphate hydrolases"/>
    <property type="match status" value="1"/>
</dbReference>
<evidence type="ECO:0000313" key="4">
    <source>
        <dbReference type="EMBL" id="KAF5671313.1"/>
    </source>
</evidence>
<dbReference type="InterPro" id="IPR027417">
    <property type="entry name" value="P-loop_NTPase"/>
</dbReference>
<evidence type="ECO:0000259" key="2">
    <source>
        <dbReference type="Pfam" id="PF24883"/>
    </source>
</evidence>
<comment type="caution">
    <text evidence="4">The sequence shown here is derived from an EMBL/GenBank/DDBJ whole genome shotgun (WGS) entry which is preliminary data.</text>
</comment>
<dbReference type="PANTHER" id="PTHR10039:SF5">
    <property type="entry name" value="NACHT DOMAIN-CONTAINING PROTEIN"/>
    <property type="match status" value="1"/>
</dbReference>
<evidence type="ECO:0000256" key="1">
    <source>
        <dbReference type="ARBA" id="ARBA00022737"/>
    </source>
</evidence>
<dbReference type="PANTHER" id="PTHR10039">
    <property type="entry name" value="AMELOGENIN"/>
    <property type="match status" value="1"/>
</dbReference>
<reference evidence="4 5" key="1">
    <citation type="submission" date="2020-05" db="EMBL/GenBank/DDBJ databases">
        <title>Identification and distribution of gene clusters putatively required for synthesis of sphingolipid metabolism inhibitors in phylogenetically diverse species of the filamentous fungus Fusarium.</title>
        <authorList>
            <person name="Kim H.-S."/>
            <person name="Busman M."/>
            <person name="Brown D.W."/>
            <person name="Divon H."/>
            <person name="Uhlig S."/>
            <person name="Proctor R.H."/>
        </authorList>
    </citation>
    <scope>NUCLEOTIDE SEQUENCE [LARGE SCALE GENOMIC DNA]</scope>
    <source>
        <strain evidence="4 5">NRRL 25311</strain>
    </source>
</reference>
<gene>
    <name evidence="4" type="ORF">FDENT_10953</name>
</gene>
<evidence type="ECO:0008006" key="6">
    <source>
        <dbReference type="Google" id="ProtNLM"/>
    </source>
</evidence>
<feature type="domain" description="Nephrocystin 3-like N-terminal" evidence="2">
    <location>
        <begin position="81"/>
        <end position="245"/>
    </location>
</feature>
<organism evidence="4 5">
    <name type="scientific">Fusarium denticulatum</name>
    <dbReference type="NCBI Taxonomy" id="48507"/>
    <lineage>
        <taxon>Eukaryota</taxon>
        <taxon>Fungi</taxon>
        <taxon>Dikarya</taxon>
        <taxon>Ascomycota</taxon>
        <taxon>Pezizomycotina</taxon>
        <taxon>Sordariomycetes</taxon>
        <taxon>Hypocreomycetidae</taxon>
        <taxon>Hypocreales</taxon>
        <taxon>Nectriaceae</taxon>
        <taxon>Fusarium</taxon>
        <taxon>Fusarium fujikuroi species complex</taxon>
    </lineage>
</organism>
<dbReference type="EMBL" id="JAAOAK010000351">
    <property type="protein sequence ID" value="KAF5671313.1"/>
    <property type="molecule type" value="Genomic_DNA"/>
</dbReference>
<keyword evidence="1" id="KW-0677">Repeat</keyword>
<evidence type="ECO:0000313" key="5">
    <source>
        <dbReference type="Proteomes" id="UP000562682"/>
    </source>
</evidence>
<evidence type="ECO:0000259" key="3">
    <source>
        <dbReference type="Pfam" id="PF25053"/>
    </source>
</evidence>
<name>A0A8H5WV08_9HYPO</name>